<evidence type="ECO:0008006" key="3">
    <source>
        <dbReference type="Google" id="ProtNLM"/>
    </source>
</evidence>
<sequence>MEILPKIDPEALDDDVPTVRRRLVALLDLVLGLNLGSGAHAPMAHGAENLLDIFIRLFAQQLLKQTRRGLPRRYSPCQEDLSVLHGRLDVVRQFTVHAVRPDRLACRYDMLSSDIPLMQIMKATVIFLATLCRAMRTRRLLNELRFVLADVTDVPVIHLPWNKVQIDRTNRHWKQPFALARLLMSLLQNGLQPCRCPLAPALRG</sequence>
<dbReference type="PANTHER" id="PTHR38733">
    <property type="entry name" value="PROTEIN MCRC"/>
    <property type="match status" value="1"/>
</dbReference>
<keyword evidence="2" id="KW-1185">Reference proteome</keyword>
<proteinExistence type="predicted"/>
<dbReference type="Proteomes" id="UP000603352">
    <property type="component" value="Unassembled WGS sequence"/>
</dbReference>
<comment type="caution">
    <text evidence="1">The sequence shown here is derived from an EMBL/GenBank/DDBJ whole genome shotgun (WGS) entry which is preliminary data.</text>
</comment>
<accession>A0ABQ1JAG9</accession>
<dbReference type="EMBL" id="BMDZ01000166">
    <property type="protein sequence ID" value="GGB64070.1"/>
    <property type="molecule type" value="Genomic_DNA"/>
</dbReference>
<protein>
    <recommendedName>
        <fullName evidence="3">Transposase</fullName>
    </recommendedName>
</protein>
<dbReference type="Pfam" id="PF10117">
    <property type="entry name" value="McrBC"/>
    <property type="match status" value="1"/>
</dbReference>
<dbReference type="PANTHER" id="PTHR38733:SF1">
    <property type="entry name" value="TYPE IV METHYL-DIRECTED RESTRICTION ENZYME ECOKMCRBC"/>
    <property type="match status" value="1"/>
</dbReference>
<reference evidence="2" key="1">
    <citation type="journal article" date="2019" name="Int. J. Syst. Evol. Microbiol.">
        <title>The Global Catalogue of Microorganisms (GCM) 10K type strain sequencing project: providing services to taxonomists for standard genome sequencing and annotation.</title>
        <authorList>
            <consortium name="The Broad Institute Genomics Platform"/>
            <consortium name="The Broad Institute Genome Sequencing Center for Infectious Disease"/>
            <person name="Wu L."/>
            <person name="Ma J."/>
        </authorList>
    </citation>
    <scope>NUCLEOTIDE SEQUENCE [LARGE SCALE GENOMIC DNA]</scope>
    <source>
        <strain evidence="2">CGMCC 1.10188</strain>
    </source>
</reference>
<organism evidence="1 2">
    <name type="scientific">Tistrella bauzanensis</name>
    <dbReference type="NCBI Taxonomy" id="657419"/>
    <lineage>
        <taxon>Bacteria</taxon>
        <taxon>Pseudomonadati</taxon>
        <taxon>Pseudomonadota</taxon>
        <taxon>Alphaproteobacteria</taxon>
        <taxon>Geminicoccales</taxon>
        <taxon>Geminicoccaceae</taxon>
        <taxon>Tistrella</taxon>
    </lineage>
</organism>
<evidence type="ECO:0000313" key="1">
    <source>
        <dbReference type="EMBL" id="GGB64070.1"/>
    </source>
</evidence>
<evidence type="ECO:0000313" key="2">
    <source>
        <dbReference type="Proteomes" id="UP000603352"/>
    </source>
</evidence>
<gene>
    <name evidence="1" type="ORF">GCM10011505_50730</name>
</gene>
<dbReference type="InterPro" id="IPR019292">
    <property type="entry name" value="McrC"/>
</dbReference>
<name>A0ABQ1JAG9_9PROT</name>